<gene>
    <name evidence="1" type="ORF">HNQ92_003858</name>
</gene>
<dbReference type="AlphaFoldDB" id="A0A840TZV5"/>
<organism evidence="1 2">
    <name type="scientific">Rhabdobacter roseus</name>
    <dbReference type="NCBI Taxonomy" id="1655419"/>
    <lineage>
        <taxon>Bacteria</taxon>
        <taxon>Pseudomonadati</taxon>
        <taxon>Bacteroidota</taxon>
        <taxon>Cytophagia</taxon>
        <taxon>Cytophagales</taxon>
        <taxon>Cytophagaceae</taxon>
        <taxon>Rhabdobacter</taxon>
    </lineage>
</organism>
<protein>
    <submittedName>
        <fullName evidence="1">Uncharacterized protein</fullName>
    </submittedName>
</protein>
<keyword evidence="2" id="KW-1185">Reference proteome</keyword>
<dbReference type="Proteomes" id="UP000557307">
    <property type="component" value="Unassembled WGS sequence"/>
</dbReference>
<evidence type="ECO:0000313" key="1">
    <source>
        <dbReference type="EMBL" id="MBB5285698.1"/>
    </source>
</evidence>
<reference evidence="1 2" key="1">
    <citation type="submission" date="2020-08" db="EMBL/GenBank/DDBJ databases">
        <title>Genomic Encyclopedia of Type Strains, Phase IV (KMG-IV): sequencing the most valuable type-strain genomes for metagenomic binning, comparative biology and taxonomic classification.</title>
        <authorList>
            <person name="Goeker M."/>
        </authorList>
    </citation>
    <scope>NUCLEOTIDE SEQUENCE [LARGE SCALE GENOMIC DNA]</scope>
    <source>
        <strain evidence="1 2">DSM 105074</strain>
    </source>
</reference>
<sequence length="97" mass="11186">MLNGLKIEIRYSSIEIQPAVRGMTIQEQIQRDVALISENSYLQTQLYDFLRLLKANMPRKSNVDEVLALAGTIDNEDTQEITQIINEEFNKIDGDWN</sequence>
<dbReference type="EMBL" id="JACHGF010000006">
    <property type="protein sequence ID" value="MBB5285698.1"/>
    <property type="molecule type" value="Genomic_DNA"/>
</dbReference>
<accession>A0A840TZV5</accession>
<comment type="caution">
    <text evidence="1">The sequence shown here is derived from an EMBL/GenBank/DDBJ whole genome shotgun (WGS) entry which is preliminary data.</text>
</comment>
<proteinExistence type="predicted"/>
<name>A0A840TZV5_9BACT</name>
<evidence type="ECO:0000313" key="2">
    <source>
        <dbReference type="Proteomes" id="UP000557307"/>
    </source>
</evidence>